<dbReference type="RefSeq" id="WP_344623838.1">
    <property type="nucleotide sequence ID" value="NZ_BAAALD010000021.1"/>
</dbReference>
<keyword evidence="2" id="KW-1185">Reference proteome</keyword>
<dbReference type="Proteomes" id="UP001499987">
    <property type="component" value="Unassembled WGS sequence"/>
</dbReference>
<evidence type="ECO:0000313" key="1">
    <source>
        <dbReference type="EMBL" id="GAA1082793.1"/>
    </source>
</evidence>
<protein>
    <recommendedName>
        <fullName evidence="3">Sigma-70 family RNA polymerase sigma factor</fullName>
    </recommendedName>
</protein>
<comment type="caution">
    <text evidence="1">The sequence shown here is derived from an EMBL/GenBank/DDBJ whole genome shotgun (WGS) entry which is preliminary data.</text>
</comment>
<proteinExistence type="predicted"/>
<gene>
    <name evidence="1" type="ORF">GCM10009663_27210</name>
</gene>
<sequence length="255" mass="28226">MDAITTAGMEPLRVLEAELMRLVERPRPLTLVVGDLAAGLPEHPMDMAELRALLLHPSVGYQARGLVWVRLVKMTGWSGRRGEEWRTAVCAMALPGLWRTAARLRRTAPDVSQHDVQQALLAGFWEALVDLRGRVDGVEEPGRIPASLCWAADRAARRLEDVERSHRALRAGLGECPDGEQGPTPVHPDELLDRAVERGLLTRAQAELIARTRLERVPVRVLAEQEGVTAEALGMRRHRAEVRLVRAVRAGLLTS</sequence>
<evidence type="ECO:0000313" key="2">
    <source>
        <dbReference type="Proteomes" id="UP001499987"/>
    </source>
</evidence>
<organism evidence="1 2">
    <name type="scientific">Kitasatospora arboriphila</name>
    <dbReference type="NCBI Taxonomy" id="258052"/>
    <lineage>
        <taxon>Bacteria</taxon>
        <taxon>Bacillati</taxon>
        <taxon>Actinomycetota</taxon>
        <taxon>Actinomycetes</taxon>
        <taxon>Kitasatosporales</taxon>
        <taxon>Streptomycetaceae</taxon>
        <taxon>Kitasatospora</taxon>
    </lineage>
</organism>
<reference evidence="1 2" key="1">
    <citation type="journal article" date="2019" name="Int. J. Syst. Evol. Microbiol.">
        <title>The Global Catalogue of Microorganisms (GCM) 10K type strain sequencing project: providing services to taxonomists for standard genome sequencing and annotation.</title>
        <authorList>
            <consortium name="The Broad Institute Genomics Platform"/>
            <consortium name="The Broad Institute Genome Sequencing Center for Infectious Disease"/>
            <person name="Wu L."/>
            <person name="Ma J."/>
        </authorList>
    </citation>
    <scope>NUCLEOTIDE SEQUENCE [LARGE SCALE GENOMIC DNA]</scope>
    <source>
        <strain evidence="1 2">JCM 13002</strain>
    </source>
</reference>
<evidence type="ECO:0008006" key="3">
    <source>
        <dbReference type="Google" id="ProtNLM"/>
    </source>
</evidence>
<dbReference type="EMBL" id="BAAALD010000021">
    <property type="protein sequence ID" value="GAA1082793.1"/>
    <property type="molecule type" value="Genomic_DNA"/>
</dbReference>
<name>A0ABN1TG39_9ACTN</name>
<accession>A0ABN1TG39</accession>